<dbReference type="AlphaFoldDB" id="I6NDK8"/>
<evidence type="ECO:0000313" key="2">
    <source>
        <dbReference type="Proteomes" id="UP000006790"/>
    </source>
</evidence>
<dbReference type="STRING" id="931890.I6NDK8"/>
<reference evidence="1 2" key="1">
    <citation type="journal article" date="2011" name="G3 (Bethesda)">
        <title>Genome evolution in the Eremothecium clade of the Saccharomyces complex revealed by comparative genomics.</title>
        <authorList>
            <person name="Wendland J."/>
            <person name="Walther A."/>
        </authorList>
    </citation>
    <scope>NUCLEOTIDE SEQUENCE [LARGE SCALE GENOMIC DNA]</scope>
    <source>
        <strain evidence="2">CBS 270.75 / DBVPG 7215 / KCTC 17166 / NRRL Y-17582</strain>
    </source>
</reference>
<dbReference type="EMBL" id="CP002501">
    <property type="protein sequence ID" value="AET40150.1"/>
    <property type="molecule type" value="Genomic_DNA"/>
</dbReference>
<dbReference type="GO" id="GO:0097196">
    <property type="term" value="C:Shu complex"/>
    <property type="evidence" value="ECO:0007669"/>
    <property type="project" value="InterPro"/>
</dbReference>
<dbReference type="FunCoup" id="I6NDK8">
    <property type="interactions" value="27"/>
</dbReference>
<dbReference type="OrthoDB" id="4067310at2759"/>
<keyword evidence="2" id="KW-1185">Reference proteome</keyword>
<gene>
    <name evidence="1" type="ordered locus">Ecym_5395</name>
</gene>
<evidence type="ECO:0000313" key="1">
    <source>
        <dbReference type="EMBL" id="AET40150.1"/>
    </source>
</evidence>
<dbReference type="Pfam" id="PF16834">
    <property type="entry name" value="CSM2"/>
    <property type="match status" value="1"/>
</dbReference>
<dbReference type="Proteomes" id="UP000006790">
    <property type="component" value="Chromosome 5"/>
</dbReference>
<dbReference type="GO" id="GO:0000725">
    <property type="term" value="P:recombinational repair"/>
    <property type="evidence" value="ECO:0007669"/>
    <property type="project" value="InterPro"/>
</dbReference>
<dbReference type="GO" id="GO:0005634">
    <property type="term" value="C:nucleus"/>
    <property type="evidence" value="ECO:0007669"/>
    <property type="project" value="InterPro"/>
</dbReference>
<dbReference type="RefSeq" id="XP_003646967.1">
    <property type="nucleotide sequence ID" value="XM_003646919.1"/>
</dbReference>
<accession>I6NDK8</accession>
<proteinExistence type="predicted"/>
<dbReference type="InParanoid" id="I6NDK8"/>
<organism evidence="1 2">
    <name type="scientific">Eremothecium cymbalariae (strain CBS 270.75 / DBVPG 7215 / KCTC 17166 / NRRL Y-17582)</name>
    <name type="common">Yeast</name>
    <dbReference type="NCBI Taxonomy" id="931890"/>
    <lineage>
        <taxon>Eukaryota</taxon>
        <taxon>Fungi</taxon>
        <taxon>Dikarya</taxon>
        <taxon>Ascomycota</taxon>
        <taxon>Saccharomycotina</taxon>
        <taxon>Saccharomycetes</taxon>
        <taxon>Saccharomycetales</taxon>
        <taxon>Saccharomycetaceae</taxon>
        <taxon>Eremothecium</taxon>
    </lineage>
</organism>
<protein>
    <submittedName>
        <fullName evidence="1">Uncharacterized protein</fullName>
    </submittedName>
</protein>
<dbReference type="InterPro" id="IPR027417">
    <property type="entry name" value="P-loop_NTPase"/>
</dbReference>
<dbReference type="eggNOG" id="ENOG502S2QF">
    <property type="taxonomic scope" value="Eukaryota"/>
</dbReference>
<dbReference type="Gene3D" id="3.40.50.300">
    <property type="entry name" value="P-loop containing nucleotide triphosphate hydrolases"/>
    <property type="match status" value="1"/>
</dbReference>
<sequence>MKVISKLKDDALTSHLLNFYYKHLSTSDCERLPQLVYIDCKNSFPVRSFQAKLDQIPRPPHYTRQLLFESVRIMVCLELADFEDIVRKLYQNIAADRATRHHSHSNNPPADSDINNRLAKQTLVVISGLDVMYRTSQVLDPTTAHRHLNDALLRLRMLSNKAPSTDFEVHIILPHSEFQKSCLTDGHATARMPPENNNHAKRAKPNWHGHGNTLGDYIIRFYTT</sequence>
<dbReference type="HOGENOM" id="CLU_1235013_0_0_1"/>
<dbReference type="GeneID" id="11471997"/>
<dbReference type="KEGG" id="erc:Ecym_5395"/>
<dbReference type="OMA" id="WDLITAW"/>
<dbReference type="InterPro" id="IPR031783">
    <property type="entry name" value="Csm2"/>
</dbReference>
<name>I6NDK8_ERECY</name>